<dbReference type="Pfam" id="PF02706">
    <property type="entry name" value="Wzz"/>
    <property type="match status" value="1"/>
</dbReference>
<feature type="transmembrane region" description="Helical" evidence="17">
    <location>
        <begin position="21"/>
        <end position="39"/>
    </location>
</feature>
<evidence type="ECO:0000256" key="16">
    <source>
        <dbReference type="SAM" id="Coils"/>
    </source>
</evidence>
<reference evidence="21 22" key="1">
    <citation type="submission" date="2009-08" db="EMBL/GenBank/DDBJ databases">
        <title>The draft genome of Rhodobacter sp. SW2.</title>
        <authorList>
            <consortium name="US DOE Joint Genome Institute (JGI-PGF)"/>
            <person name="Lucas S."/>
            <person name="Copeland A."/>
            <person name="Lapidus A."/>
            <person name="Glavina del Rio T."/>
            <person name="Tice H."/>
            <person name="Bruce D."/>
            <person name="Goodwin L."/>
            <person name="Pitluck S."/>
            <person name="Larimer F."/>
            <person name="Land M.L."/>
            <person name="Hauser L."/>
            <person name="Emerson D."/>
        </authorList>
    </citation>
    <scope>NUCLEOTIDE SEQUENCE [LARGE SCALE GENOMIC DNA]</scope>
    <source>
        <strain evidence="21 22">SW2</strain>
    </source>
</reference>
<evidence type="ECO:0000256" key="11">
    <source>
        <dbReference type="ARBA" id="ARBA00022840"/>
    </source>
</evidence>
<dbReference type="PANTHER" id="PTHR32309">
    <property type="entry name" value="TYROSINE-PROTEIN KINASE"/>
    <property type="match status" value="1"/>
</dbReference>
<evidence type="ECO:0000256" key="14">
    <source>
        <dbReference type="ARBA" id="ARBA00023137"/>
    </source>
</evidence>
<feature type="domain" description="AAA" evidence="19">
    <location>
        <begin position="541"/>
        <end position="673"/>
    </location>
</feature>
<evidence type="ECO:0000256" key="7">
    <source>
        <dbReference type="ARBA" id="ARBA00022679"/>
    </source>
</evidence>
<evidence type="ECO:0000256" key="17">
    <source>
        <dbReference type="SAM" id="Phobius"/>
    </source>
</evidence>
<evidence type="ECO:0000313" key="21">
    <source>
        <dbReference type="EMBL" id="EEW24568.1"/>
    </source>
</evidence>
<feature type="domain" description="Polysaccharide chain length determinant N-terminal" evidence="18">
    <location>
        <begin position="4"/>
        <end position="95"/>
    </location>
</feature>
<name>C8S386_9RHOB</name>
<evidence type="ECO:0000256" key="3">
    <source>
        <dbReference type="ARBA" id="ARBA00008883"/>
    </source>
</evidence>
<evidence type="ECO:0000256" key="4">
    <source>
        <dbReference type="ARBA" id="ARBA00011903"/>
    </source>
</evidence>
<evidence type="ECO:0000256" key="1">
    <source>
        <dbReference type="ARBA" id="ARBA00004429"/>
    </source>
</evidence>
<dbReference type="eggNOG" id="COG0489">
    <property type="taxonomic scope" value="Bacteria"/>
</dbReference>
<evidence type="ECO:0000256" key="2">
    <source>
        <dbReference type="ARBA" id="ARBA00007316"/>
    </source>
</evidence>
<keyword evidence="9" id="KW-0547">Nucleotide-binding</keyword>
<evidence type="ECO:0000259" key="18">
    <source>
        <dbReference type="Pfam" id="PF02706"/>
    </source>
</evidence>
<evidence type="ECO:0000256" key="8">
    <source>
        <dbReference type="ARBA" id="ARBA00022692"/>
    </source>
</evidence>
<dbReference type="PANTHER" id="PTHR32309:SF13">
    <property type="entry name" value="FERRIC ENTEROBACTIN TRANSPORT PROTEIN FEPE"/>
    <property type="match status" value="1"/>
</dbReference>
<sequence length="730" mass="77472">MQPDEIDLRENIAILRRQRRLIGITVLVVVLATLAYLLTATPKYQATVLIQIDTGNSNLLDTSNSDGMQSAAINTKVDSEVEILNSSATALAVIERVGLVSDPEFGPQLGLREKIGLALGLDLSSARLRQIVGLAPSTQDEGEALASATLRAFQTALDARRRALTNLVAVSVTSEDPKRAASLANATAQVYIQRQVAAKINSSVAARDVLSRQLATAQTELAASEERLNGFIESNLARLEAESGNADVAAMRHNLETAQAAQRSALGTLETLQGAISQGDWNAVSSSLGDAALAELAKQRADLALQLQEAAAGSATEVDLRAALSKIDSDLASQSNVALAGLRSEVGKYGDQATTARDALRETLMTSDLSSTVLAELFDLQQSASVARNQYQQFLARVQDFGALANIQIADARVVSEALPPFDATWPKKKLLLVLALAGGICLGTALAFLNEYFIGGITSAGQLRNVLQAKVPVSVPSLPQSAEKAVFSDLIVGAPLSPYSETFRKLRSTLDLALCDLDATRGPNAEPGGKIILVCSALPAEGKSTTALSLARTYAVAGCETLLIDADLRKPAIQTYLGVATDVGLVDLLRATETNPAAPIVPVYDPFSPLLVVTAGGRSTEPTDQLFNSRPFKQVLTAARNGFDIIILDSPPLLPIVDTRYLARFADVVVQVVRHGTTTQSEVREAAQQIRETMAPDVELIGVLSHEKVVKGKRGYYSGKYGSYYGSDA</sequence>
<comment type="subcellular location">
    <subcellularLocation>
        <location evidence="1">Cell inner membrane</location>
        <topology evidence="1">Multi-pass membrane protein</topology>
    </subcellularLocation>
</comment>
<dbReference type="STRING" id="371731.Rsw2DRAFT_2514"/>
<dbReference type="Pfam" id="PF13614">
    <property type="entry name" value="AAA_31"/>
    <property type="match status" value="1"/>
</dbReference>
<evidence type="ECO:0000256" key="13">
    <source>
        <dbReference type="ARBA" id="ARBA00023136"/>
    </source>
</evidence>
<dbReference type="RefSeq" id="WP_008031529.1">
    <property type="nucleotide sequence ID" value="NZ_ACYY01000017.1"/>
</dbReference>
<evidence type="ECO:0000313" key="22">
    <source>
        <dbReference type="Proteomes" id="UP000010121"/>
    </source>
</evidence>
<dbReference type="CDD" id="cd05387">
    <property type="entry name" value="BY-kinase"/>
    <property type="match status" value="1"/>
</dbReference>
<evidence type="ECO:0000259" key="19">
    <source>
        <dbReference type="Pfam" id="PF13614"/>
    </source>
</evidence>
<organism evidence="21 22">
    <name type="scientific">Rhodobacter ferrooxidans</name>
    <dbReference type="NCBI Taxonomy" id="371731"/>
    <lineage>
        <taxon>Bacteria</taxon>
        <taxon>Pseudomonadati</taxon>
        <taxon>Pseudomonadota</taxon>
        <taxon>Alphaproteobacteria</taxon>
        <taxon>Rhodobacterales</taxon>
        <taxon>Rhodobacter group</taxon>
        <taxon>Rhodobacter</taxon>
    </lineage>
</organism>
<proteinExistence type="inferred from homology"/>
<dbReference type="InterPro" id="IPR032807">
    <property type="entry name" value="GNVR"/>
</dbReference>
<evidence type="ECO:0000256" key="9">
    <source>
        <dbReference type="ARBA" id="ARBA00022741"/>
    </source>
</evidence>
<keyword evidence="10" id="KW-0418">Kinase</keyword>
<keyword evidence="11" id="KW-0067">ATP-binding</keyword>
<keyword evidence="6" id="KW-0997">Cell inner membrane</keyword>
<keyword evidence="7" id="KW-0808">Transferase</keyword>
<dbReference type="Proteomes" id="UP000010121">
    <property type="component" value="Unassembled WGS sequence"/>
</dbReference>
<keyword evidence="5" id="KW-1003">Cell membrane</keyword>
<dbReference type="InterPro" id="IPR005702">
    <property type="entry name" value="Wzc-like_C"/>
</dbReference>
<evidence type="ECO:0000256" key="15">
    <source>
        <dbReference type="ARBA" id="ARBA00051245"/>
    </source>
</evidence>
<feature type="coiled-coil region" evidence="16">
    <location>
        <begin position="207"/>
        <end position="242"/>
    </location>
</feature>
<keyword evidence="16" id="KW-0175">Coiled coil</keyword>
<accession>C8S386</accession>
<dbReference type="SUPFAM" id="SSF52540">
    <property type="entry name" value="P-loop containing nucleoside triphosphate hydrolases"/>
    <property type="match status" value="1"/>
</dbReference>
<dbReference type="GO" id="GO:0005886">
    <property type="term" value="C:plasma membrane"/>
    <property type="evidence" value="ECO:0007669"/>
    <property type="project" value="UniProtKB-SubCell"/>
</dbReference>
<comment type="caution">
    <text evidence="21">The sequence shown here is derived from an EMBL/GenBank/DDBJ whole genome shotgun (WGS) entry which is preliminary data.</text>
</comment>
<feature type="domain" description="Tyrosine-protein kinase G-rich" evidence="20">
    <location>
        <begin position="377"/>
        <end position="451"/>
    </location>
</feature>
<dbReference type="eggNOG" id="COG3206">
    <property type="taxonomic scope" value="Bacteria"/>
</dbReference>
<comment type="catalytic activity">
    <reaction evidence="15">
        <text>L-tyrosyl-[protein] + ATP = O-phospho-L-tyrosyl-[protein] + ADP + H(+)</text>
        <dbReference type="Rhea" id="RHEA:10596"/>
        <dbReference type="Rhea" id="RHEA-COMP:10136"/>
        <dbReference type="Rhea" id="RHEA-COMP:20101"/>
        <dbReference type="ChEBI" id="CHEBI:15378"/>
        <dbReference type="ChEBI" id="CHEBI:30616"/>
        <dbReference type="ChEBI" id="CHEBI:46858"/>
        <dbReference type="ChEBI" id="CHEBI:61978"/>
        <dbReference type="ChEBI" id="CHEBI:456216"/>
        <dbReference type="EC" id="2.7.10.2"/>
    </reaction>
</comment>
<dbReference type="GO" id="GO:0004713">
    <property type="term" value="F:protein tyrosine kinase activity"/>
    <property type="evidence" value="ECO:0007669"/>
    <property type="project" value="TreeGrafter"/>
</dbReference>
<keyword evidence="14" id="KW-0829">Tyrosine-protein kinase</keyword>
<dbReference type="EC" id="2.7.10.2" evidence="4"/>
<keyword evidence="12 17" id="KW-1133">Transmembrane helix</keyword>
<dbReference type="InterPro" id="IPR027417">
    <property type="entry name" value="P-loop_NTPase"/>
</dbReference>
<comment type="similarity">
    <text evidence="3">Belongs to the etk/wzc family.</text>
</comment>
<dbReference type="InterPro" id="IPR025669">
    <property type="entry name" value="AAA_dom"/>
</dbReference>
<dbReference type="AlphaFoldDB" id="C8S386"/>
<evidence type="ECO:0000256" key="12">
    <source>
        <dbReference type="ARBA" id="ARBA00022989"/>
    </source>
</evidence>
<evidence type="ECO:0000256" key="6">
    <source>
        <dbReference type="ARBA" id="ARBA00022519"/>
    </source>
</evidence>
<dbReference type="Pfam" id="PF13807">
    <property type="entry name" value="GNVR"/>
    <property type="match status" value="1"/>
</dbReference>
<dbReference type="InterPro" id="IPR050445">
    <property type="entry name" value="Bact_polysacc_biosynth/exp"/>
</dbReference>
<keyword evidence="13 17" id="KW-0472">Membrane</keyword>
<keyword evidence="22" id="KW-1185">Reference proteome</keyword>
<protein>
    <recommendedName>
        <fullName evidence="4">non-specific protein-tyrosine kinase</fullName>
        <ecNumber evidence="4">2.7.10.2</ecNumber>
    </recommendedName>
</protein>
<keyword evidence="8 17" id="KW-0812">Transmembrane</keyword>
<evidence type="ECO:0000259" key="20">
    <source>
        <dbReference type="Pfam" id="PF13807"/>
    </source>
</evidence>
<comment type="similarity">
    <text evidence="2">Belongs to the CpsD/CapB family.</text>
</comment>
<evidence type="ECO:0000256" key="10">
    <source>
        <dbReference type="ARBA" id="ARBA00022777"/>
    </source>
</evidence>
<dbReference type="InterPro" id="IPR003856">
    <property type="entry name" value="LPS_length_determ_N"/>
</dbReference>
<dbReference type="EMBL" id="ACYY01000017">
    <property type="protein sequence ID" value="EEW24568.1"/>
    <property type="molecule type" value="Genomic_DNA"/>
</dbReference>
<evidence type="ECO:0000256" key="5">
    <source>
        <dbReference type="ARBA" id="ARBA00022475"/>
    </source>
</evidence>
<gene>
    <name evidence="21" type="ORF">Rsw2DRAFT_2514</name>
</gene>
<dbReference type="Gene3D" id="3.40.50.300">
    <property type="entry name" value="P-loop containing nucleotide triphosphate hydrolases"/>
    <property type="match status" value="1"/>
</dbReference>